<feature type="signal peptide" evidence="1">
    <location>
        <begin position="1"/>
        <end position="19"/>
    </location>
</feature>
<organism evidence="3 4">
    <name type="scientific">Pseudotenacibaculum haliotis</name>
    <dbReference type="NCBI Taxonomy" id="1862138"/>
    <lineage>
        <taxon>Bacteria</taxon>
        <taxon>Pseudomonadati</taxon>
        <taxon>Bacteroidota</taxon>
        <taxon>Flavobacteriia</taxon>
        <taxon>Flavobacteriales</taxon>
        <taxon>Flavobacteriaceae</taxon>
        <taxon>Pseudotenacibaculum</taxon>
    </lineage>
</organism>
<dbReference type="PANTHER" id="PTHR43135">
    <property type="entry name" value="ALPHA-D-RIBOSE 1-METHYLPHOSPHONATE 5-TRIPHOSPHATE DIPHOSPHATASE"/>
    <property type="match status" value="1"/>
</dbReference>
<keyword evidence="1" id="KW-0732">Signal</keyword>
<dbReference type="EMBL" id="JBHULH010000004">
    <property type="protein sequence ID" value="MFD2567697.1"/>
    <property type="molecule type" value="Genomic_DNA"/>
</dbReference>
<dbReference type="PANTHER" id="PTHR43135:SF3">
    <property type="entry name" value="ALPHA-D-RIBOSE 1-METHYLPHOSPHONATE 5-TRIPHOSPHATE DIPHOSPHATASE"/>
    <property type="match status" value="1"/>
</dbReference>
<proteinExistence type="predicted"/>
<protein>
    <submittedName>
        <fullName evidence="3">Amidohydrolase family protein</fullName>
    </submittedName>
</protein>
<feature type="chain" id="PRO_5045183182" evidence="1">
    <location>
        <begin position="20"/>
        <end position="474"/>
    </location>
</feature>
<evidence type="ECO:0000256" key="1">
    <source>
        <dbReference type="SAM" id="SignalP"/>
    </source>
</evidence>
<dbReference type="InterPro" id="IPR032466">
    <property type="entry name" value="Metal_Hydrolase"/>
</dbReference>
<dbReference type="InterPro" id="IPR006680">
    <property type="entry name" value="Amidohydro-rel"/>
</dbReference>
<dbReference type="SUPFAM" id="SSF51338">
    <property type="entry name" value="Composite domain of metallo-dependent hydrolases"/>
    <property type="match status" value="1"/>
</dbReference>
<name>A0ABW5LWJ2_9FLAO</name>
<dbReference type="InterPro" id="IPR011059">
    <property type="entry name" value="Metal-dep_hydrolase_composite"/>
</dbReference>
<reference evidence="4" key="1">
    <citation type="journal article" date="2019" name="Int. J. Syst. Evol. Microbiol.">
        <title>The Global Catalogue of Microorganisms (GCM) 10K type strain sequencing project: providing services to taxonomists for standard genome sequencing and annotation.</title>
        <authorList>
            <consortium name="The Broad Institute Genomics Platform"/>
            <consortium name="The Broad Institute Genome Sequencing Center for Infectious Disease"/>
            <person name="Wu L."/>
            <person name="Ma J."/>
        </authorList>
    </citation>
    <scope>NUCLEOTIDE SEQUENCE [LARGE SCALE GENOMIC DNA]</scope>
    <source>
        <strain evidence="4">KCTC 52127</strain>
    </source>
</reference>
<evidence type="ECO:0000313" key="4">
    <source>
        <dbReference type="Proteomes" id="UP001597508"/>
    </source>
</evidence>
<dbReference type="SUPFAM" id="SSF51556">
    <property type="entry name" value="Metallo-dependent hydrolases"/>
    <property type="match status" value="1"/>
</dbReference>
<feature type="domain" description="Amidohydrolase-related" evidence="2">
    <location>
        <begin position="85"/>
        <end position="440"/>
    </location>
</feature>
<dbReference type="Pfam" id="PF01979">
    <property type="entry name" value="Amidohydro_1"/>
    <property type="match status" value="1"/>
</dbReference>
<accession>A0ABW5LWJ2</accession>
<comment type="caution">
    <text evidence="3">The sequence shown here is derived from an EMBL/GenBank/DDBJ whole genome shotgun (WGS) entry which is preliminary data.</text>
</comment>
<keyword evidence="4" id="KW-1185">Reference proteome</keyword>
<evidence type="ECO:0000259" key="2">
    <source>
        <dbReference type="Pfam" id="PF01979"/>
    </source>
</evidence>
<dbReference type="Gene3D" id="2.30.40.10">
    <property type="entry name" value="Urease, subunit C, domain 1"/>
    <property type="match status" value="1"/>
</dbReference>
<gene>
    <name evidence="3" type="ORF">ACFSRZ_09955</name>
</gene>
<sequence length="474" mass="53479">MKFLKLLLLFTVISFNLNAQNNSKLKNNQQENITYAIRNVNIIPMTKENKVIEKATVLIKENKIHSINKPIPKNATIIDGKDKWLIPGLIDMHVHTLADGSPFVIYPTKGPLVSFNTQYNLTPYIANGVTTVFDLGARPEHFGQRNEIIRGDVIGPRMALAKVIGGKKSNPTAKNPFDGRNAVRSAKEEGYEFIKVYTWLNEETFKAVIDEAKKQNMKVVGHIPIAFKGKQAKDFFVPHFSLIAHAEELSKQTDDFSYEKAQEYARLAKDNDTWLIPNLTNMLSISQQAKSVQSLKNLQGFKYVHPLIQSKWLTSNGYYGASEKLIEYYKKLYDFHILIVKAFKEAGVPMVAGTDAGISGIIWGFSLHSELKLLVDAGLTNEEALASATRLSAEWLEIDSKIGTIETGKFADLILLEENPLDNISNTQKISGVFVNGKWIDRSKIDIMLSDVEKWNNANKERYDWKELLNSLKN</sequence>
<dbReference type="Proteomes" id="UP001597508">
    <property type="component" value="Unassembled WGS sequence"/>
</dbReference>
<evidence type="ECO:0000313" key="3">
    <source>
        <dbReference type="EMBL" id="MFD2567697.1"/>
    </source>
</evidence>
<dbReference type="RefSeq" id="WP_379666405.1">
    <property type="nucleotide sequence ID" value="NZ_JBHULH010000004.1"/>
</dbReference>
<dbReference type="InterPro" id="IPR051781">
    <property type="entry name" value="Metallo-dep_Hydrolase"/>
</dbReference>
<dbReference type="Gene3D" id="3.20.20.140">
    <property type="entry name" value="Metal-dependent hydrolases"/>
    <property type="match status" value="1"/>
</dbReference>